<evidence type="ECO:0000259" key="2">
    <source>
        <dbReference type="Pfam" id="PF18962"/>
    </source>
</evidence>
<feature type="domain" description="Secretion system C-terminal sorting" evidence="2">
    <location>
        <begin position="413"/>
        <end position="484"/>
    </location>
</feature>
<dbReference type="Proteomes" id="UP000652681">
    <property type="component" value="Unassembled WGS sequence"/>
</dbReference>
<keyword evidence="1" id="KW-0732">Signal</keyword>
<sequence length="489" mass="53676">MKLSVLLIILLLSGSGYSQSNFYKQYSSNGYDFGQGIVELPDSSYVITGASSGFQDGPSQMFLLKLDSLGDYVWSHHYGGSETDWGRRVKHIANDGFFVGGYTNSSGNGAYDFALWKISENGTEEWFNTYGTSGWERMHDMALTADNGLILVGETNNTADGLTDIYIVRIDYNGTVLWEEQIENPGNDNALTIQMFDDSTFIIGGYFYNNLTNFKQAWLTRMQDDGTQLWNHISGDNYHYEIADLEIDLSSQKIYGVGGKINASLDQSQLYVLITDASGAIIHSTTQNNNKEAGVGITTHNSSGRFAVCTSNSGEFSYGKEDLFFFSFTYNGDYFSTLGTVQYISTQVLGEIITTYNNGAIAVGYNEDIGPGGSSIFAIRMGKDQPYISSNDDFSTNPLVSIETVGNNLEIVVYPNPASDQLTISSFSGSSSDIAISLIDVVGKEILTTKASSLQETRVDINTVSTGIYVLVIRNSAQEIIYNQKIEVK</sequence>
<comment type="caution">
    <text evidence="3">The sequence shown here is derived from an EMBL/GenBank/DDBJ whole genome shotgun (WGS) entry which is preliminary data.</text>
</comment>
<dbReference type="InterPro" id="IPR026444">
    <property type="entry name" value="Secre_tail"/>
</dbReference>
<keyword evidence="4" id="KW-1185">Reference proteome</keyword>
<dbReference type="AlphaFoldDB" id="A0A8J6PPA4"/>
<evidence type="ECO:0000313" key="4">
    <source>
        <dbReference type="Proteomes" id="UP000652681"/>
    </source>
</evidence>
<name>A0A8J6PPA4_9FLAO</name>
<dbReference type="Gene3D" id="2.80.10.50">
    <property type="match status" value="1"/>
</dbReference>
<organism evidence="3 4">
    <name type="scientific">Taishania pollutisoli</name>
    <dbReference type="NCBI Taxonomy" id="2766479"/>
    <lineage>
        <taxon>Bacteria</taxon>
        <taxon>Pseudomonadati</taxon>
        <taxon>Bacteroidota</taxon>
        <taxon>Flavobacteriia</taxon>
        <taxon>Flavobacteriales</taxon>
        <taxon>Crocinitomicaceae</taxon>
        <taxon>Taishania</taxon>
    </lineage>
</organism>
<gene>
    <name evidence="3" type="ORF">H9Y05_07165</name>
</gene>
<dbReference type="RefSeq" id="WP_163489660.1">
    <property type="nucleotide sequence ID" value="NZ_JACVEL010000004.1"/>
</dbReference>
<dbReference type="NCBIfam" id="TIGR04183">
    <property type="entry name" value="Por_Secre_tail"/>
    <property type="match status" value="1"/>
</dbReference>
<dbReference type="PANTHER" id="PTHR42754:SF1">
    <property type="entry name" value="LIPOPROTEIN"/>
    <property type="match status" value="1"/>
</dbReference>
<reference evidence="3" key="1">
    <citation type="submission" date="2020-09" db="EMBL/GenBank/DDBJ databases">
        <title>Taishania pollutisoli gen. nov., sp. nov., Isolated from Tetrabromobisphenol A-Contaminated Soil.</title>
        <authorList>
            <person name="Chen Q."/>
        </authorList>
    </citation>
    <scope>NUCLEOTIDE SEQUENCE</scope>
    <source>
        <strain evidence="3">CZZ-1</strain>
    </source>
</reference>
<dbReference type="PANTHER" id="PTHR42754">
    <property type="entry name" value="ENDOGLUCANASE"/>
    <property type="match status" value="1"/>
</dbReference>
<dbReference type="Pfam" id="PF18962">
    <property type="entry name" value="Por_Secre_tail"/>
    <property type="match status" value="1"/>
</dbReference>
<dbReference type="EMBL" id="JACVEL010000004">
    <property type="protein sequence ID" value="MBC9812258.1"/>
    <property type="molecule type" value="Genomic_DNA"/>
</dbReference>
<evidence type="ECO:0000256" key="1">
    <source>
        <dbReference type="ARBA" id="ARBA00022729"/>
    </source>
</evidence>
<evidence type="ECO:0000313" key="3">
    <source>
        <dbReference type="EMBL" id="MBC9812258.1"/>
    </source>
</evidence>
<accession>A0A8J6PPA4</accession>
<proteinExistence type="predicted"/>
<protein>
    <submittedName>
        <fullName evidence="3">T9SS type A sorting domain-containing protein</fullName>
    </submittedName>
</protein>